<comment type="caution">
    <text evidence="1">The sequence shown here is derived from an EMBL/GenBank/DDBJ whole genome shotgun (WGS) entry which is preliminary data.</text>
</comment>
<protein>
    <submittedName>
        <fullName evidence="1">Uncharacterized protein</fullName>
    </submittedName>
</protein>
<dbReference type="HOGENOM" id="CLU_1118644_0_0_9"/>
<keyword evidence="2" id="KW-1185">Reference proteome</keyword>
<name>A0A096B957_FLAPL</name>
<dbReference type="Proteomes" id="UP000029585">
    <property type="component" value="Unassembled WGS sequence"/>
</dbReference>
<dbReference type="EMBL" id="ADLO01000056">
    <property type="protein sequence ID" value="KGF55571.1"/>
    <property type="molecule type" value="Genomic_DNA"/>
</dbReference>
<evidence type="ECO:0000313" key="1">
    <source>
        <dbReference type="EMBL" id="KGF55571.1"/>
    </source>
</evidence>
<evidence type="ECO:0000313" key="2">
    <source>
        <dbReference type="Proteomes" id="UP000029585"/>
    </source>
</evidence>
<dbReference type="Gene3D" id="1.20.140.160">
    <property type="match status" value="1"/>
</dbReference>
<gene>
    <name evidence="1" type="ORF">HMPREF9460_01884</name>
</gene>
<accession>A0A096B957</accession>
<dbReference type="eggNOG" id="ENOG502ZVF6">
    <property type="taxonomic scope" value="Bacteria"/>
</dbReference>
<dbReference type="SUPFAM" id="SSF88659">
    <property type="entry name" value="Sigma3 and sigma4 domains of RNA polymerase sigma factors"/>
    <property type="match status" value="1"/>
</dbReference>
<organism evidence="1 2">
    <name type="scientific">Flavonifractor plautii 1_3_50AFAA</name>
    <dbReference type="NCBI Taxonomy" id="742738"/>
    <lineage>
        <taxon>Bacteria</taxon>
        <taxon>Bacillati</taxon>
        <taxon>Bacillota</taxon>
        <taxon>Clostridia</taxon>
        <taxon>Eubacteriales</taxon>
        <taxon>Oscillospiraceae</taxon>
        <taxon>Flavonifractor</taxon>
    </lineage>
</organism>
<dbReference type="AlphaFoldDB" id="A0A096B957"/>
<sequence length="248" mass="29300">MESLKTMHIKRFVAHLLTFRHTVYYRIWFFCRPFRRTGREHHKTSDKPPPAGVGSRDGLLYVYHTADCSPLWCVVGCVVLYRTRRRPLVRCRSPPNVQDSQKFLNDLEDKTMRYRNNGQIEEELQIRFTGYLIQAVKRTRRDYLNMLNQYSNSEILTDTTYTTGQTLEQEVTEHLPLWDVIESNALFYALKRLNERERYVFLSHVLDNCPFDLIGVRLGLTYKGAAAVYYRAVQKLRKSIEGVEKHDI</sequence>
<proteinExistence type="predicted"/>
<reference evidence="1 2" key="1">
    <citation type="submission" date="2011-08" db="EMBL/GenBank/DDBJ databases">
        <title>The Genome Sequence of Clostridium orbiscindens 1_3_50AFAA.</title>
        <authorList>
            <consortium name="The Broad Institute Genome Sequencing Platform"/>
            <person name="Earl A."/>
            <person name="Ward D."/>
            <person name="Feldgarden M."/>
            <person name="Gevers D."/>
            <person name="Daigneault M."/>
            <person name="Strauss J."/>
            <person name="Allen-Vercoe E."/>
            <person name="Young S.K."/>
            <person name="Zeng Q."/>
            <person name="Gargeya S."/>
            <person name="Fitzgerald M."/>
            <person name="Haas B."/>
            <person name="Abouelleil A."/>
            <person name="Alvarado L."/>
            <person name="Arachchi H.M."/>
            <person name="Berlin A."/>
            <person name="Brown A."/>
            <person name="Chapman S.B."/>
            <person name="Chen Z."/>
            <person name="Dunbar C."/>
            <person name="Freedman E."/>
            <person name="Gearin G."/>
            <person name="Gellesch M."/>
            <person name="Goldberg J."/>
            <person name="Griggs A."/>
            <person name="Gujja S."/>
            <person name="Heiman D."/>
            <person name="Howarth C."/>
            <person name="Larson L."/>
            <person name="Lui A."/>
            <person name="MacDonald P.J.P."/>
            <person name="Montmayeur A."/>
            <person name="Murphy C."/>
            <person name="Neiman D."/>
            <person name="Pearson M."/>
            <person name="Priest M."/>
            <person name="Roberts A."/>
            <person name="Saif S."/>
            <person name="Shea T."/>
            <person name="Shenoy N."/>
            <person name="Sisk P."/>
            <person name="Stolte C."/>
            <person name="Sykes S."/>
            <person name="Wortman J."/>
            <person name="Nusbaum C."/>
            <person name="Birren B."/>
        </authorList>
    </citation>
    <scope>NUCLEOTIDE SEQUENCE [LARGE SCALE GENOMIC DNA]</scope>
    <source>
        <strain evidence="1 2">1_3_50AFAA</strain>
    </source>
</reference>
<dbReference type="InterPro" id="IPR013324">
    <property type="entry name" value="RNA_pol_sigma_r3/r4-like"/>
</dbReference>
<dbReference type="PATRIC" id="fig|742738.3.peg.1936"/>